<sequence length="282" mass="31085">MTTPVDLRPVSVQQRTTGSGPSVLLLHGLAANDSVWERALPLLPDDCRLWTARLPWRTETIGEWDEQPNLRGWLAKALEAVEGGPTVVVAHSMAANVLLDLLDQRNRGGGDALRQFGIRALVLVSPFYRGSADAFDWDTISYYLNDFHLIMEEGIRVHSDGRLPADVQEAMGRRVRDRVGPYGWFRFFDLYLRTPHLRTGGITVPTLVLCGERDFAAPPEEGMALAAALPTGDCRVLPGCGHFPMIEAAEEFAAAVRDFIHLTTGVAAQRGHALLNALEPQR</sequence>
<organism evidence="2 3">
    <name type="scientific">Streptomyces durocortorensis</name>
    <dbReference type="NCBI Taxonomy" id="2811104"/>
    <lineage>
        <taxon>Bacteria</taxon>
        <taxon>Bacillati</taxon>
        <taxon>Actinomycetota</taxon>
        <taxon>Actinomycetes</taxon>
        <taxon>Kitasatosporales</taxon>
        <taxon>Streptomycetaceae</taxon>
        <taxon>Streptomyces</taxon>
    </lineage>
</organism>
<comment type="caution">
    <text evidence="2">The sequence shown here is derived from an EMBL/GenBank/DDBJ whole genome shotgun (WGS) entry which is preliminary data.</text>
</comment>
<evidence type="ECO:0000313" key="3">
    <source>
        <dbReference type="Proteomes" id="UP000712045"/>
    </source>
</evidence>
<keyword evidence="3" id="KW-1185">Reference proteome</keyword>
<dbReference type="PRINTS" id="PR00412">
    <property type="entry name" value="EPOXHYDRLASE"/>
</dbReference>
<evidence type="ECO:0000313" key="2">
    <source>
        <dbReference type="EMBL" id="MBM7054390.1"/>
    </source>
</evidence>
<dbReference type="SUPFAM" id="SSF53474">
    <property type="entry name" value="alpha/beta-Hydrolases"/>
    <property type="match status" value="1"/>
</dbReference>
<dbReference type="RefSeq" id="WP_205082553.1">
    <property type="nucleotide sequence ID" value="NZ_JAFEUF010000040.1"/>
</dbReference>
<proteinExistence type="predicted"/>
<name>A0ABS2HUP3_9ACTN</name>
<keyword evidence="2" id="KW-0378">Hydrolase</keyword>
<dbReference type="InterPro" id="IPR000073">
    <property type="entry name" value="AB_hydrolase_1"/>
</dbReference>
<dbReference type="Gene3D" id="3.40.50.1820">
    <property type="entry name" value="alpha/beta hydrolase"/>
    <property type="match status" value="1"/>
</dbReference>
<dbReference type="InterPro" id="IPR029058">
    <property type="entry name" value="AB_hydrolase_fold"/>
</dbReference>
<gene>
    <name evidence="2" type="ORF">JS521_11055</name>
</gene>
<feature type="domain" description="AB hydrolase-1" evidence="1">
    <location>
        <begin position="23"/>
        <end position="255"/>
    </location>
</feature>
<dbReference type="InterPro" id="IPR050266">
    <property type="entry name" value="AB_hydrolase_sf"/>
</dbReference>
<reference evidence="2 3" key="1">
    <citation type="submission" date="2021-02" db="EMBL/GenBank/DDBJ databases">
        <title>Genome Streptomyces sp. RHZ10.</title>
        <authorList>
            <person name="Besaury L."/>
        </authorList>
    </citation>
    <scope>NUCLEOTIDE SEQUENCE [LARGE SCALE GENOMIC DNA]</scope>
    <source>
        <strain evidence="2 3">RHZ10</strain>
    </source>
</reference>
<dbReference type="EMBL" id="JAFEUF010000040">
    <property type="protein sequence ID" value="MBM7054390.1"/>
    <property type="molecule type" value="Genomic_DNA"/>
</dbReference>
<dbReference type="InterPro" id="IPR000639">
    <property type="entry name" value="Epox_hydrolase-like"/>
</dbReference>
<dbReference type="Pfam" id="PF12697">
    <property type="entry name" value="Abhydrolase_6"/>
    <property type="match status" value="1"/>
</dbReference>
<dbReference type="PANTHER" id="PTHR43798">
    <property type="entry name" value="MONOACYLGLYCEROL LIPASE"/>
    <property type="match status" value="1"/>
</dbReference>
<evidence type="ECO:0000259" key="1">
    <source>
        <dbReference type="Pfam" id="PF12697"/>
    </source>
</evidence>
<dbReference type="GO" id="GO:0016787">
    <property type="term" value="F:hydrolase activity"/>
    <property type="evidence" value="ECO:0007669"/>
    <property type="project" value="UniProtKB-KW"/>
</dbReference>
<protein>
    <submittedName>
        <fullName evidence="2">Alpha/beta hydrolase</fullName>
    </submittedName>
</protein>
<accession>A0ABS2HUP3</accession>
<dbReference type="Proteomes" id="UP000712045">
    <property type="component" value="Unassembled WGS sequence"/>
</dbReference>